<evidence type="ECO:0000313" key="2">
    <source>
        <dbReference type="Proteomes" id="UP000475862"/>
    </source>
</evidence>
<proteinExistence type="predicted"/>
<organism evidence="1 2">
    <name type="scientific">Aphis glycines</name>
    <name type="common">Soybean aphid</name>
    <dbReference type="NCBI Taxonomy" id="307491"/>
    <lineage>
        <taxon>Eukaryota</taxon>
        <taxon>Metazoa</taxon>
        <taxon>Ecdysozoa</taxon>
        <taxon>Arthropoda</taxon>
        <taxon>Hexapoda</taxon>
        <taxon>Insecta</taxon>
        <taxon>Pterygota</taxon>
        <taxon>Neoptera</taxon>
        <taxon>Paraneoptera</taxon>
        <taxon>Hemiptera</taxon>
        <taxon>Sternorrhyncha</taxon>
        <taxon>Aphidomorpha</taxon>
        <taxon>Aphidoidea</taxon>
        <taxon>Aphididae</taxon>
        <taxon>Aphidini</taxon>
        <taxon>Aphis</taxon>
        <taxon>Aphis</taxon>
    </lineage>
</organism>
<keyword evidence="2" id="KW-1185">Reference proteome</keyword>
<reference evidence="1 2" key="1">
    <citation type="submission" date="2019-08" db="EMBL/GenBank/DDBJ databases">
        <title>The genome of the soybean aphid Biotype 1, its phylome, world population structure and adaptation to the North American continent.</title>
        <authorList>
            <person name="Giordano R."/>
            <person name="Donthu R.K."/>
            <person name="Hernandez A.G."/>
            <person name="Wright C.L."/>
            <person name="Zimin A.V."/>
        </authorList>
    </citation>
    <scope>NUCLEOTIDE SEQUENCE [LARGE SCALE GENOMIC DNA]</scope>
    <source>
        <tissue evidence="1">Whole aphids</tissue>
    </source>
</reference>
<gene>
    <name evidence="1" type="ORF">AGLY_014088</name>
</gene>
<name>A0A6G0T425_APHGL</name>
<protein>
    <submittedName>
        <fullName evidence="1">Uncharacterized protein</fullName>
    </submittedName>
</protein>
<accession>A0A6G0T425</accession>
<dbReference type="Proteomes" id="UP000475862">
    <property type="component" value="Unassembled WGS sequence"/>
</dbReference>
<comment type="caution">
    <text evidence="1">The sequence shown here is derived from an EMBL/GenBank/DDBJ whole genome shotgun (WGS) entry which is preliminary data.</text>
</comment>
<sequence>MASDDFTIGRQLITSEPGRVNIEAKYYDALSCITNYDRGCRHPLAISACDFKKIDENNVIIFLPKITLKIEIIFRFNSESSWCIEQFSKAPGKTKKKKIRKNEYFYAKPKLTAVFEHIDFFMWFVDKKNLNDQTILKIVTITIYPQRNLNICYYSKSISRRYLKILPTTEIFNFLEEFFLKHIFFLLTFEVQILIKTRQTHEYLQIIFVFRPLKYKPPFSPTTGNYILGLQIIFGQNSFS</sequence>
<dbReference type="AlphaFoldDB" id="A0A6G0T425"/>
<evidence type="ECO:0000313" key="1">
    <source>
        <dbReference type="EMBL" id="KAE9525561.1"/>
    </source>
</evidence>
<dbReference type="EMBL" id="VYZN01000059">
    <property type="protein sequence ID" value="KAE9525561.1"/>
    <property type="molecule type" value="Genomic_DNA"/>
</dbReference>